<dbReference type="EMBL" id="CP158253">
    <property type="protein sequence ID" value="XDJ45040.1"/>
    <property type="molecule type" value="Genomic_DNA"/>
</dbReference>
<feature type="compositionally biased region" description="Pro residues" evidence="1">
    <location>
        <begin position="52"/>
        <end position="68"/>
    </location>
</feature>
<reference evidence="3" key="1">
    <citation type="submission" date="2024-05" db="EMBL/GenBank/DDBJ databases">
        <authorList>
            <person name="Luo Y.-C."/>
            <person name="Nicholds J."/>
            <person name="Mortimer T."/>
            <person name="Maboni G."/>
        </authorList>
    </citation>
    <scope>NUCLEOTIDE SEQUENCE</scope>
    <source>
        <strain evidence="3">150221</strain>
        <strain evidence="2">153271</strain>
    </source>
</reference>
<evidence type="ECO:0000256" key="1">
    <source>
        <dbReference type="SAM" id="MobiDB-lite"/>
    </source>
</evidence>
<dbReference type="RefSeq" id="WP_368647812.1">
    <property type="nucleotide sequence ID" value="NZ_CP158253.1"/>
</dbReference>
<organism evidence="3">
    <name type="scientific">Castellaniella ginsengisoli</name>
    <dbReference type="NCBI Taxonomy" id="546114"/>
    <lineage>
        <taxon>Bacteria</taxon>
        <taxon>Pseudomonadati</taxon>
        <taxon>Pseudomonadota</taxon>
        <taxon>Betaproteobacteria</taxon>
        <taxon>Burkholderiales</taxon>
        <taxon>Alcaligenaceae</taxon>
        <taxon>Castellaniella</taxon>
    </lineage>
</organism>
<dbReference type="EMBL" id="CP158257">
    <property type="protein sequence ID" value="XDJ55737.1"/>
    <property type="molecule type" value="Genomic_DNA"/>
</dbReference>
<protein>
    <submittedName>
        <fullName evidence="3">Uncharacterized protein</fullName>
    </submittedName>
</protein>
<proteinExistence type="predicted"/>
<feature type="region of interest" description="Disordered" evidence="1">
    <location>
        <begin position="48"/>
        <end position="69"/>
    </location>
</feature>
<dbReference type="KEGG" id="cgin:ABRZ00_00670"/>
<sequence length="145" mass="15508">MPYATAGGVSRADMSGDPAWIEITDEQYSAALAGMQVGQLVSIEDGFALVDPPTPEEPPTPEPEPPAPRTILSSREYLTRFTNAEYAAVRSSDSIDLQRAYDSLIAAQYVDLSDPAVGMGLDLMISLGIIDAARKLELLQPEPVA</sequence>
<accession>A0AB39DKD2</accession>
<name>A0AB39DKD2_9BURK</name>
<gene>
    <name evidence="3" type="ORF">ABRZ00_00670</name>
    <name evidence="2" type="ORF">ABRZ02_01720</name>
</gene>
<evidence type="ECO:0000313" key="2">
    <source>
        <dbReference type="EMBL" id="XDJ45040.1"/>
    </source>
</evidence>
<evidence type="ECO:0000313" key="3">
    <source>
        <dbReference type="EMBL" id="XDJ55737.1"/>
    </source>
</evidence>
<dbReference type="GeneID" id="93066002"/>
<dbReference type="AlphaFoldDB" id="A0AB39DKD2"/>